<protein>
    <submittedName>
        <fullName evidence="1">Uncharacterized protein</fullName>
    </submittedName>
</protein>
<name>A0A0A1W134_MICAE</name>
<organism evidence="1 2">
    <name type="scientific">Microcystis aeruginosa NIES-44</name>
    <dbReference type="NCBI Taxonomy" id="449439"/>
    <lineage>
        <taxon>Bacteria</taxon>
        <taxon>Bacillati</taxon>
        <taxon>Cyanobacteriota</taxon>
        <taxon>Cyanophyceae</taxon>
        <taxon>Oscillatoriophycideae</taxon>
        <taxon>Chroococcales</taxon>
        <taxon>Microcystaceae</taxon>
        <taxon>Microcystis</taxon>
    </lineage>
</organism>
<gene>
    <name evidence="1" type="ORF">N44_04278</name>
</gene>
<proteinExistence type="predicted"/>
<evidence type="ECO:0000313" key="1">
    <source>
        <dbReference type="EMBL" id="GAL95423.1"/>
    </source>
</evidence>
<dbReference type="Proteomes" id="UP000030321">
    <property type="component" value="Unassembled WGS sequence"/>
</dbReference>
<sequence>MGAGCWGDFAVFGEQLSGRTGEPDTKLNNYRQNFACFCRQILR</sequence>
<accession>A0A0A1W134</accession>
<dbReference type="EMBL" id="BBPA01000070">
    <property type="protein sequence ID" value="GAL95423.1"/>
    <property type="molecule type" value="Genomic_DNA"/>
</dbReference>
<reference evidence="2" key="1">
    <citation type="journal article" date="2015" name="Genome">
        <title>Whole Genome Sequence of the Non-Microcystin-Producing Microcystis aeruginosa Strain NIES-44.</title>
        <authorList>
            <person name="Okano K."/>
            <person name="Miyata N."/>
            <person name="Ozaki Y."/>
        </authorList>
    </citation>
    <scope>NUCLEOTIDE SEQUENCE [LARGE SCALE GENOMIC DNA]</scope>
    <source>
        <strain evidence="2">NIES-44</strain>
    </source>
</reference>
<comment type="caution">
    <text evidence="1">The sequence shown here is derived from an EMBL/GenBank/DDBJ whole genome shotgun (WGS) entry which is preliminary data.</text>
</comment>
<dbReference type="AlphaFoldDB" id="A0A0A1W134"/>
<evidence type="ECO:0000313" key="2">
    <source>
        <dbReference type="Proteomes" id="UP000030321"/>
    </source>
</evidence>